<organism evidence="1 2">
    <name type="scientific">Methylobacterium radiotolerans</name>
    <dbReference type="NCBI Taxonomy" id="31998"/>
    <lineage>
        <taxon>Bacteria</taxon>
        <taxon>Pseudomonadati</taxon>
        <taxon>Pseudomonadota</taxon>
        <taxon>Alphaproteobacteria</taxon>
        <taxon>Hyphomicrobiales</taxon>
        <taxon>Methylobacteriaceae</taxon>
        <taxon>Methylobacterium</taxon>
    </lineage>
</organism>
<proteinExistence type="predicted"/>
<dbReference type="RefSeq" id="WP_209650639.1">
    <property type="nucleotide sequence ID" value="NZ_JBEPNV010000001.1"/>
</dbReference>
<gene>
    <name evidence="1" type="ORF">ABIC20_005201</name>
</gene>
<sequence length="227" mass="25508">MARATRLRPLSRDLTLAVQRALAPQERQRLIASAARRVLAETQAQNARAIGRTPPHDTFVDGRAEAPLESVNPDRGEIVFRFSLATELFEWIDEQLIIHSPVGRTPKSPQYSKSHVFFADGEQADPAAPVSGEVFVFLSTVPYARKIERGLSPQAPEGVYEVVAALAQRRFGNLARIRFTFRSFQEGAIVYNVGKYELRQKFGRAAAHDIIKRERDTRQPAIVITMR</sequence>
<protein>
    <submittedName>
        <fullName evidence="1">Uncharacterized protein</fullName>
    </submittedName>
</protein>
<dbReference type="EMBL" id="JBEPNW010000002">
    <property type="protein sequence ID" value="MET3867892.1"/>
    <property type="molecule type" value="Genomic_DNA"/>
</dbReference>
<evidence type="ECO:0000313" key="2">
    <source>
        <dbReference type="Proteomes" id="UP001549119"/>
    </source>
</evidence>
<name>A0ABV2NMY6_9HYPH</name>
<comment type="caution">
    <text evidence="1">The sequence shown here is derived from an EMBL/GenBank/DDBJ whole genome shotgun (WGS) entry which is preliminary data.</text>
</comment>
<keyword evidence="2" id="KW-1185">Reference proteome</keyword>
<evidence type="ECO:0000313" key="1">
    <source>
        <dbReference type="EMBL" id="MET3867892.1"/>
    </source>
</evidence>
<reference evidence="1 2" key="1">
    <citation type="submission" date="2024-06" db="EMBL/GenBank/DDBJ databases">
        <title>Genomics of switchgrass bacterial isolates.</title>
        <authorList>
            <person name="Shade A."/>
        </authorList>
    </citation>
    <scope>NUCLEOTIDE SEQUENCE [LARGE SCALE GENOMIC DNA]</scope>
    <source>
        <strain evidence="1 2">PvP084</strain>
    </source>
</reference>
<dbReference type="Proteomes" id="UP001549119">
    <property type="component" value="Unassembled WGS sequence"/>
</dbReference>
<accession>A0ABV2NMY6</accession>